<evidence type="ECO:0000313" key="2">
    <source>
        <dbReference type="Proteomes" id="UP000001340"/>
    </source>
</evidence>
<protein>
    <submittedName>
        <fullName evidence="1">Uncharacterized protein</fullName>
    </submittedName>
</protein>
<accession>A0A0E2DDV0</accession>
<dbReference type="Proteomes" id="UP000001340">
    <property type="component" value="Unassembled WGS sequence"/>
</dbReference>
<dbReference type="AlphaFoldDB" id="A0A0E2DDV0"/>
<organism evidence="1 2">
    <name type="scientific">Leptospira interrogans str. UI 12758</name>
    <dbReference type="NCBI Taxonomy" id="1049938"/>
    <lineage>
        <taxon>Bacteria</taxon>
        <taxon>Pseudomonadati</taxon>
        <taxon>Spirochaetota</taxon>
        <taxon>Spirochaetia</taxon>
        <taxon>Leptospirales</taxon>
        <taxon>Leptospiraceae</taxon>
        <taxon>Leptospira</taxon>
    </lineage>
</organism>
<gene>
    <name evidence="1" type="ORF">LEP1GSC105_0380</name>
</gene>
<dbReference type="EMBL" id="AHNR02000063">
    <property type="protein sequence ID" value="EKR53833.1"/>
    <property type="molecule type" value="Genomic_DNA"/>
</dbReference>
<sequence length="59" mass="6560">MCPKTFRARHFSFFLLCQKDQAGNSGVSLMGARVTQRLASMGARETQRLASMGARRVLI</sequence>
<reference evidence="1 2" key="1">
    <citation type="submission" date="2012-10" db="EMBL/GenBank/DDBJ databases">
        <authorList>
            <person name="Harkins D.M."/>
            <person name="Durkin A.S."/>
            <person name="Brinkac L.M."/>
            <person name="Haft D.H."/>
            <person name="Selengut J.D."/>
            <person name="Sanka R."/>
            <person name="DePew J."/>
            <person name="Purushe J."/>
            <person name="Chanthongthip A."/>
            <person name="Lattana O."/>
            <person name="Phetsouvanh R."/>
            <person name="Newton P.N."/>
            <person name="Vinetz J.M."/>
            <person name="Sutton G.G."/>
            <person name="Nierman W.C."/>
            <person name="Fouts D.E."/>
        </authorList>
    </citation>
    <scope>NUCLEOTIDE SEQUENCE [LARGE SCALE GENOMIC DNA]</scope>
    <source>
        <strain evidence="1 2">UI 12758</strain>
    </source>
</reference>
<evidence type="ECO:0000313" key="1">
    <source>
        <dbReference type="EMBL" id="EKR53833.1"/>
    </source>
</evidence>
<proteinExistence type="predicted"/>
<name>A0A0E2DDV0_LEPIR</name>
<comment type="caution">
    <text evidence="1">The sequence shown here is derived from an EMBL/GenBank/DDBJ whole genome shotgun (WGS) entry which is preliminary data.</text>
</comment>